<dbReference type="EMBL" id="SRRZ01000085">
    <property type="protein sequence ID" value="NQE36436.1"/>
    <property type="molecule type" value="Genomic_DNA"/>
</dbReference>
<reference evidence="2 3" key="1">
    <citation type="journal article" date="2020" name="Sci. Rep.">
        <title>A novel cyanobacterial geosmin producer, revising GeoA distribution and dispersion patterns in Bacteria.</title>
        <authorList>
            <person name="Churro C."/>
            <person name="Semedo-Aguiar A.P."/>
            <person name="Silva A.D."/>
            <person name="Pereira-Leal J.B."/>
            <person name="Leite R.B."/>
        </authorList>
    </citation>
    <scope>NUCLEOTIDE SEQUENCE [LARGE SCALE GENOMIC DNA]</scope>
    <source>
        <strain evidence="2 3">IPMA8</strain>
    </source>
</reference>
<dbReference type="PANTHER" id="PTHR47152:SF4">
    <property type="entry name" value="SLR0445 PROTEIN"/>
    <property type="match status" value="1"/>
</dbReference>
<dbReference type="InterPro" id="IPR008538">
    <property type="entry name" value="Uma2"/>
</dbReference>
<sequence length="186" mass="21044">MTATTLEEKLAQPLLFPGLTWEQFKTLEPMLDLPGVRLLFLDGILQIQKMPGRKHQTAKGRIGALVETYMMAAGIDFTPKESLTLENESRLVKCEADKSYELGTDREPPDLAIEVVVTSGGIDKLEAYKRLQIPEVWFWENSRLSLYALREQAYEDIASSQLLPELDIGLLVRCINMPSYVEAIKE</sequence>
<name>A0ABX2D1N8_9CYAN</name>
<feature type="domain" description="Putative restriction endonuclease" evidence="1">
    <location>
        <begin position="21"/>
        <end position="163"/>
    </location>
</feature>
<evidence type="ECO:0000259" key="1">
    <source>
        <dbReference type="Pfam" id="PF05685"/>
    </source>
</evidence>
<accession>A0ABX2D1N8</accession>
<dbReference type="RefSeq" id="WP_172190342.1">
    <property type="nucleotide sequence ID" value="NZ_CAWPPK010000302.1"/>
</dbReference>
<dbReference type="InterPro" id="IPR012296">
    <property type="entry name" value="Nuclease_put_TT1808"/>
</dbReference>
<dbReference type="Proteomes" id="UP000702425">
    <property type="component" value="Unassembled WGS sequence"/>
</dbReference>
<evidence type="ECO:0000313" key="3">
    <source>
        <dbReference type="Proteomes" id="UP000702425"/>
    </source>
</evidence>
<protein>
    <recommendedName>
        <fullName evidence="1">Putative restriction endonuclease domain-containing protein</fullName>
    </recommendedName>
</protein>
<evidence type="ECO:0000313" key="2">
    <source>
        <dbReference type="EMBL" id="NQE36436.1"/>
    </source>
</evidence>
<dbReference type="Pfam" id="PF05685">
    <property type="entry name" value="Uma2"/>
    <property type="match status" value="1"/>
</dbReference>
<comment type="caution">
    <text evidence="2">The sequence shown here is derived from an EMBL/GenBank/DDBJ whole genome shotgun (WGS) entry which is preliminary data.</text>
</comment>
<proteinExistence type="predicted"/>
<dbReference type="Gene3D" id="3.90.1570.10">
    <property type="entry name" value="tt1808, chain A"/>
    <property type="match status" value="1"/>
</dbReference>
<dbReference type="CDD" id="cd06260">
    <property type="entry name" value="DUF820-like"/>
    <property type="match status" value="1"/>
</dbReference>
<dbReference type="InterPro" id="IPR011335">
    <property type="entry name" value="Restrct_endonuc-II-like"/>
</dbReference>
<dbReference type="PANTHER" id="PTHR47152">
    <property type="entry name" value="SLR2084 PROTEIN-RELATED"/>
    <property type="match status" value="1"/>
</dbReference>
<organism evidence="2 3">
    <name type="scientific">Microcoleus asticus IPMA8</name>
    <dbReference type="NCBI Taxonomy" id="2563858"/>
    <lineage>
        <taxon>Bacteria</taxon>
        <taxon>Bacillati</taxon>
        <taxon>Cyanobacteriota</taxon>
        <taxon>Cyanophyceae</taxon>
        <taxon>Oscillatoriophycideae</taxon>
        <taxon>Oscillatoriales</taxon>
        <taxon>Microcoleaceae</taxon>
        <taxon>Microcoleus</taxon>
        <taxon>Microcoleus asticus</taxon>
    </lineage>
</organism>
<gene>
    <name evidence="2" type="ORF">E5S67_04201</name>
</gene>
<dbReference type="SUPFAM" id="SSF52980">
    <property type="entry name" value="Restriction endonuclease-like"/>
    <property type="match status" value="1"/>
</dbReference>
<keyword evidence="3" id="KW-1185">Reference proteome</keyword>